<keyword evidence="3" id="KW-1185">Reference proteome</keyword>
<dbReference type="Proteomes" id="UP000314294">
    <property type="component" value="Unassembled WGS sequence"/>
</dbReference>
<feature type="compositionally biased region" description="Acidic residues" evidence="1">
    <location>
        <begin position="110"/>
        <end position="121"/>
    </location>
</feature>
<feature type="compositionally biased region" description="Basic and acidic residues" evidence="1">
    <location>
        <begin position="90"/>
        <end position="109"/>
    </location>
</feature>
<dbReference type="AlphaFoldDB" id="A0A4Z2H784"/>
<feature type="region of interest" description="Disordered" evidence="1">
    <location>
        <begin position="57"/>
        <end position="147"/>
    </location>
</feature>
<protein>
    <submittedName>
        <fullName evidence="2">Uncharacterized protein</fullName>
    </submittedName>
</protein>
<evidence type="ECO:0000256" key="1">
    <source>
        <dbReference type="SAM" id="MobiDB-lite"/>
    </source>
</evidence>
<accession>A0A4Z2H784</accession>
<organism evidence="2 3">
    <name type="scientific">Liparis tanakae</name>
    <name type="common">Tanaka's snailfish</name>
    <dbReference type="NCBI Taxonomy" id="230148"/>
    <lineage>
        <taxon>Eukaryota</taxon>
        <taxon>Metazoa</taxon>
        <taxon>Chordata</taxon>
        <taxon>Craniata</taxon>
        <taxon>Vertebrata</taxon>
        <taxon>Euteleostomi</taxon>
        <taxon>Actinopterygii</taxon>
        <taxon>Neopterygii</taxon>
        <taxon>Teleostei</taxon>
        <taxon>Neoteleostei</taxon>
        <taxon>Acanthomorphata</taxon>
        <taxon>Eupercaria</taxon>
        <taxon>Perciformes</taxon>
        <taxon>Cottioidei</taxon>
        <taxon>Cottales</taxon>
        <taxon>Liparidae</taxon>
        <taxon>Liparis</taxon>
    </lineage>
</organism>
<dbReference type="EMBL" id="SRLO01000312">
    <property type="protein sequence ID" value="TNN61659.1"/>
    <property type="molecule type" value="Genomic_DNA"/>
</dbReference>
<comment type="caution">
    <text evidence="2">The sequence shown here is derived from an EMBL/GenBank/DDBJ whole genome shotgun (WGS) entry which is preliminary data.</text>
</comment>
<proteinExistence type="predicted"/>
<gene>
    <name evidence="2" type="ORF">EYF80_028164</name>
</gene>
<name>A0A4Z2H784_9TELE</name>
<feature type="compositionally biased region" description="Low complexity" evidence="1">
    <location>
        <begin position="1"/>
        <end position="29"/>
    </location>
</feature>
<reference evidence="2 3" key="1">
    <citation type="submission" date="2019-03" db="EMBL/GenBank/DDBJ databases">
        <title>First draft genome of Liparis tanakae, snailfish: a comprehensive survey of snailfish specific genes.</title>
        <authorList>
            <person name="Kim W."/>
            <person name="Song I."/>
            <person name="Jeong J.-H."/>
            <person name="Kim D."/>
            <person name="Kim S."/>
            <person name="Ryu S."/>
            <person name="Song J.Y."/>
            <person name="Lee S.K."/>
        </authorList>
    </citation>
    <scope>NUCLEOTIDE SEQUENCE [LARGE SCALE GENOMIC DNA]</scope>
    <source>
        <tissue evidence="2">Muscle</tissue>
    </source>
</reference>
<evidence type="ECO:0000313" key="3">
    <source>
        <dbReference type="Proteomes" id="UP000314294"/>
    </source>
</evidence>
<feature type="region of interest" description="Disordered" evidence="1">
    <location>
        <begin position="1"/>
        <end position="30"/>
    </location>
</feature>
<evidence type="ECO:0000313" key="2">
    <source>
        <dbReference type="EMBL" id="TNN61659.1"/>
    </source>
</evidence>
<sequence>MALHTVAPSAVKNNNNNNGSSSSPKPAASHFCGSPVSLTLCPMSGQRVVCKEKQHTRLYEHERASFSGVLPLKKPTGMRGMLHEKRKGRRGGEGEKTGEDDEKERKAEKEEEEEDEEEESGESMPMMKIETGRNMSHRGKDLLSLLG</sequence>